<dbReference type="AlphaFoldDB" id="A0A9W9Y6W1"/>
<dbReference type="SUPFAM" id="SSF49785">
    <property type="entry name" value="Galactose-binding domain-like"/>
    <property type="match status" value="1"/>
</dbReference>
<dbReference type="Pfam" id="PF00754">
    <property type="entry name" value="F5_F8_type_C"/>
    <property type="match status" value="1"/>
</dbReference>
<dbReference type="InterPro" id="IPR008979">
    <property type="entry name" value="Galactose-bd-like_sf"/>
</dbReference>
<dbReference type="PANTHER" id="PTHR24543">
    <property type="entry name" value="MULTICOPPER OXIDASE-RELATED"/>
    <property type="match status" value="1"/>
</dbReference>
<comment type="caution">
    <text evidence="2">The sequence shown here is derived from an EMBL/GenBank/DDBJ whole genome shotgun (WGS) entry which is preliminary data.</text>
</comment>
<feature type="domain" description="F5/8 type C" evidence="1">
    <location>
        <begin position="1"/>
        <end position="90"/>
    </location>
</feature>
<dbReference type="InterPro" id="IPR000421">
    <property type="entry name" value="FA58C"/>
</dbReference>
<evidence type="ECO:0000313" key="3">
    <source>
        <dbReference type="Proteomes" id="UP001163046"/>
    </source>
</evidence>
<accession>A0A9W9Y6W1</accession>
<name>A0A9W9Y6W1_9CNID</name>
<reference evidence="2" key="1">
    <citation type="submission" date="2023-01" db="EMBL/GenBank/DDBJ databases">
        <title>Genome assembly of the deep-sea coral Lophelia pertusa.</title>
        <authorList>
            <person name="Herrera S."/>
            <person name="Cordes E."/>
        </authorList>
    </citation>
    <scope>NUCLEOTIDE SEQUENCE</scope>
    <source>
        <strain evidence="2">USNM1676648</strain>
        <tissue evidence="2">Polyp</tissue>
    </source>
</reference>
<proteinExistence type="predicted"/>
<keyword evidence="3" id="KW-1185">Reference proteome</keyword>
<dbReference type="Gene3D" id="2.60.120.260">
    <property type="entry name" value="Galactose-binding domain-like"/>
    <property type="match status" value="1"/>
</dbReference>
<organism evidence="2 3">
    <name type="scientific">Desmophyllum pertusum</name>
    <dbReference type="NCBI Taxonomy" id="174260"/>
    <lineage>
        <taxon>Eukaryota</taxon>
        <taxon>Metazoa</taxon>
        <taxon>Cnidaria</taxon>
        <taxon>Anthozoa</taxon>
        <taxon>Hexacorallia</taxon>
        <taxon>Scleractinia</taxon>
        <taxon>Caryophylliina</taxon>
        <taxon>Caryophylliidae</taxon>
        <taxon>Desmophyllum</taxon>
    </lineage>
</organism>
<dbReference type="PROSITE" id="PS50022">
    <property type="entry name" value="FA58C_3"/>
    <property type="match status" value="1"/>
</dbReference>
<dbReference type="EMBL" id="MU828013">
    <property type="protein sequence ID" value="KAJ7312352.1"/>
    <property type="molecule type" value="Genomic_DNA"/>
</dbReference>
<feature type="non-terminal residue" evidence="2">
    <location>
        <position position="277"/>
    </location>
</feature>
<sequence>CLLPLGVADSRVIPDNSITVSSNLPGYPANEARLNSVQGWCASEKRQKNQFVQIDLGQTKKLSAVIQKGTDTGDVTGYFLQYSLDGQRWTMWSSKSRNVSICYHGKCAASVDTQCRDLWGPDMLHVVSCNAIQQDRGQWWIMEVIMDTGEKCRKVTRKGGAGNELVGMVKEGTVCGNNMDCTNQEKCHCQGNLDPEDCLSNSKTSREGRWVDGLSGPSVREFVEEEQRQDIASVTTRHQPTGDETVMEKGSQEQPCNNKKCPAVHSCQHLMSLGKTD</sequence>
<dbReference type="OrthoDB" id="5951731at2759"/>
<dbReference type="Proteomes" id="UP001163046">
    <property type="component" value="Unassembled WGS sequence"/>
</dbReference>
<gene>
    <name evidence="2" type="ORF">OS493_039750</name>
</gene>
<evidence type="ECO:0000259" key="1">
    <source>
        <dbReference type="PROSITE" id="PS50022"/>
    </source>
</evidence>
<evidence type="ECO:0000313" key="2">
    <source>
        <dbReference type="EMBL" id="KAJ7312352.1"/>
    </source>
</evidence>
<protein>
    <recommendedName>
        <fullName evidence="1">F5/8 type C domain-containing protein</fullName>
    </recommendedName>
</protein>